<reference evidence="1 2" key="1">
    <citation type="submission" date="2013-02" db="EMBL/GenBank/DDBJ databases">
        <title>The Genome Sequence of Enterococcus phoeniculicola BAA-412.</title>
        <authorList>
            <consortium name="The Broad Institute Genome Sequencing Platform"/>
            <consortium name="The Broad Institute Genome Sequencing Center for Infectious Disease"/>
            <person name="Earl A.M."/>
            <person name="Gilmore M.S."/>
            <person name="Lebreton F."/>
            <person name="Walker B."/>
            <person name="Young S.K."/>
            <person name="Zeng Q."/>
            <person name="Gargeya S."/>
            <person name="Fitzgerald M."/>
            <person name="Haas B."/>
            <person name="Abouelleil A."/>
            <person name="Alvarado L."/>
            <person name="Arachchi H.M."/>
            <person name="Berlin A.M."/>
            <person name="Chapman S.B."/>
            <person name="Dewar J."/>
            <person name="Goldberg J."/>
            <person name="Griggs A."/>
            <person name="Gujja S."/>
            <person name="Hansen M."/>
            <person name="Howarth C."/>
            <person name="Imamovic A."/>
            <person name="Larimer J."/>
            <person name="McCowan C."/>
            <person name="Murphy C."/>
            <person name="Neiman D."/>
            <person name="Pearson M."/>
            <person name="Priest M."/>
            <person name="Roberts A."/>
            <person name="Saif S."/>
            <person name="Shea T."/>
            <person name="Sisk P."/>
            <person name="Sykes S."/>
            <person name="Wortman J."/>
            <person name="Nusbaum C."/>
            <person name="Birren B."/>
        </authorList>
    </citation>
    <scope>NUCLEOTIDE SEQUENCE [LARGE SCALE GENOMIC DNA]</scope>
    <source>
        <strain evidence="1 2">ATCC BAA-412</strain>
    </source>
</reference>
<sequence>MFAVKVFHGYIAKDGKRTRNKNPQILLTFSCKEHAQKFANQIGGRVKQIG</sequence>
<evidence type="ECO:0000313" key="2">
    <source>
        <dbReference type="Proteomes" id="UP000013785"/>
    </source>
</evidence>
<proteinExistence type="predicted"/>
<dbReference type="HOGENOM" id="CLU_200368_0_0_9"/>
<accession>R3TY78</accession>
<dbReference type="EMBL" id="AJAT01000011">
    <property type="protein sequence ID" value="EOL46098.1"/>
    <property type="molecule type" value="Genomic_DNA"/>
</dbReference>
<dbReference type="RefSeq" id="WP_010767576.1">
    <property type="nucleotide sequence ID" value="NZ_ASWE01000002.1"/>
</dbReference>
<evidence type="ECO:0000313" key="1">
    <source>
        <dbReference type="EMBL" id="EOL46098.1"/>
    </source>
</evidence>
<name>R3TY78_9ENTE</name>
<organism evidence="1 2">
    <name type="scientific">Enterococcus phoeniculicola ATCC BAA-412</name>
    <dbReference type="NCBI Taxonomy" id="1158610"/>
    <lineage>
        <taxon>Bacteria</taxon>
        <taxon>Bacillati</taxon>
        <taxon>Bacillota</taxon>
        <taxon>Bacilli</taxon>
        <taxon>Lactobacillales</taxon>
        <taxon>Enterococcaceae</taxon>
        <taxon>Enterococcus</taxon>
    </lineage>
</organism>
<gene>
    <name evidence="1" type="ORF">UC3_00903</name>
</gene>
<dbReference type="PATRIC" id="fig|1158610.3.peg.882"/>
<protein>
    <submittedName>
        <fullName evidence="1">Uncharacterized protein</fullName>
    </submittedName>
</protein>
<dbReference type="AlphaFoldDB" id="R3TY78"/>
<dbReference type="Proteomes" id="UP000013785">
    <property type="component" value="Unassembled WGS sequence"/>
</dbReference>
<keyword evidence="2" id="KW-1185">Reference proteome</keyword>
<dbReference type="eggNOG" id="ENOG502ZTFW">
    <property type="taxonomic scope" value="Bacteria"/>
</dbReference>
<comment type="caution">
    <text evidence="1">The sequence shown here is derived from an EMBL/GenBank/DDBJ whole genome shotgun (WGS) entry which is preliminary data.</text>
</comment>